<accession>A0A921N068</accession>
<name>A0A921N068_9FIRM</name>
<sequence>MKLIKEDIYEHLELLYEIVGEEKYLEIVRMYGGSNLYIPTYKATIRNSRNREIKKKYNGVNAKYLASEYGMSVNNIKNIIKQN</sequence>
<comment type="caution">
    <text evidence="2">The sequence shown here is derived from an EMBL/GenBank/DDBJ whole genome shotgun (WGS) entry which is preliminary data.</text>
</comment>
<proteinExistence type="predicted"/>
<feature type="domain" description="Mor transcription activator" evidence="1">
    <location>
        <begin position="16"/>
        <end position="82"/>
    </location>
</feature>
<dbReference type="EMBL" id="DYUB01000136">
    <property type="protein sequence ID" value="HJG96283.1"/>
    <property type="molecule type" value="Genomic_DNA"/>
</dbReference>
<evidence type="ECO:0000313" key="3">
    <source>
        <dbReference type="Proteomes" id="UP000776700"/>
    </source>
</evidence>
<dbReference type="AlphaFoldDB" id="A0A921N068"/>
<protein>
    <submittedName>
        <fullName evidence="2">Transcriptional regulator</fullName>
    </submittedName>
</protein>
<dbReference type="SUPFAM" id="SSF46689">
    <property type="entry name" value="Homeodomain-like"/>
    <property type="match status" value="1"/>
</dbReference>
<dbReference type="InterPro" id="IPR009057">
    <property type="entry name" value="Homeodomain-like_sf"/>
</dbReference>
<reference evidence="2" key="1">
    <citation type="journal article" date="2021" name="PeerJ">
        <title>Extensive microbial diversity within the chicken gut microbiome revealed by metagenomics and culture.</title>
        <authorList>
            <person name="Gilroy R."/>
            <person name="Ravi A."/>
            <person name="Getino M."/>
            <person name="Pursley I."/>
            <person name="Horton D.L."/>
            <person name="Alikhan N.F."/>
            <person name="Baker D."/>
            <person name="Gharbi K."/>
            <person name="Hall N."/>
            <person name="Watson M."/>
            <person name="Adriaenssens E.M."/>
            <person name="Foster-Nyarko E."/>
            <person name="Jarju S."/>
            <person name="Secka A."/>
            <person name="Antonio M."/>
            <person name="Oren A."/>
            <person name="Chaudhuri R.R."/>
            <person name="La Ragione R."/>
            <person name="Hildebrand F."/>
            <person name="Pallen M.J."/>
        </authorList>
    </citation>
    <scope>NUCLEOTIDE SEQUENCE</scope>
    <source>
        <strain evidence="2">1277</strain>
    </source>
</reference>
<dbReference type="PANTHER" id="PTHR37812">
    <property type="entry name" value="MU-LIKE PROPHAGE FLUMU PROTEIN C"/>
    <property type="match status" value="1"/>
</dbReference>
<evidence type="ECO:0000313" key="2">
    <source>
        <dbReference type="EMBL" id="HJG96283.1"/>
    </source>
</evidence>
<evidence type="ECO:0000259" key="1">
    <source>
        <dbReference type="Pfam" id="PF08765"/>
    </source>
</evidence>
<gene>
    <name evidence="2" type="ORF">K8V90_04170</name>
</gene>
<dbReference type="Proteomes" id="UP000776700">
    <property type="component" value="Unassembled WGS sequence"/>
</dbReference>
<dbReference type="Pfam" id="PF08765">
    <property type="entry name" value="Mor"/>
    <property type="match status" value="1"/>
</dbReference>
<dbReference type="InterPro" id="IPR014875">
    <property type="entry name" value="Mor_transcription_activator"/>
</dbReference>
<dbReference type="PANTHER" id="PTHR37812:SF1">
    <property type="entry name" value="MU-LIKE PROPHAGE FLUMU PROTEIN C"/>
    <property type="match status" value="1"/>
</dbReference>
<dbReference type="Gene3D" id="1.10.10.60">
    <property type="entry name" value="Homeodomain-like"/>
    <property type="match status" value="1"/>
</dbReference>
<organism evidence="2 3">
    <name type="scientific">Romboutsia timonensis</name>
    <dbReference type="NCBI Taxonomy" id="1776391"/>
    <lineage>
        <taxon>Bacteria</taxon>
        <taxon>Bacillati</taxon>
        <taxon>Bacillota</taxon>
        <taxon>Clostridia</taxon>
        <taxon>Peptostreptococcales</taxon>
        <taxon>Peptostreptococcaceae</taxon>
        <taxon>Romboutsia</taxon>
    </lineage>
</organism>
<reference evidence="2" key="2">
    <citation type="submission" date="2021-09" db="EMBL/GenBank/DDBJ databases">
        <authorList>
            <person name="Gilroy R."/>
        </authorList>
    </citation>
    <scope>NUCLEOTIDE SEQUENCE</scope>
    <source>
        <strain evidence="2">1277</strain>
    </source>
</reference>
<dbReference type="InterPro" id="IPR052411">
    <property type="entry name" value="c-mor_Regulatory_Protein"/>
</dbReference>